<feature type="transmembrane region" description="Helical" evidence="1">
    <location>
        <begin position="356"/>
        <end position="376"/>
    </location>
</feature>
<feature type="transmembrane region" description="Helical" evidence="1">
    <location>
        <begin position="244"/>
        <end position="266"/>
    </location>
</feature>
<feature type="signal peptide" evidence="2">
    <location>
        <begin position="1"/>
        <end position="28"/>
    </location>
</feature>
<reference evidence="3 4" key="1">
    <citation type="journal article" date="2016" name="Nat. Commun.">
        <title>Thousands of microbial genomes shed light on interconnected biogeochemical processes in an aquifer system.</title>
        <authorList>
            <person name="Anantharaman K."/>
            <person name="Brown C.T."/>
            <person name="Hug L.A."/>
            <person name="Sharon I."/>
            <person name="Castelle C.J."/>
            <person name="Probst A.J."/>
            <person name="Thomas B.C."/>
            <person name="Singh A."/>
            <person name="Wilkins M.J."/>
            <person name="Karaoz U."/>
            <person name="Brodie E.L."/>
            <person name="Williams K.H."/>
            <person name="Hubbard S.S."/>
            <person name="Banfield J.F."/>
        </authorList>
    </citation>
    <scope>NUCLEOTIDE SEQUENCE [LARGE SCALE GENOMIC DNA]</scope>
</reference>
<protein>
    <recommendedName>
        <fullName evidence="5">Thioredoxin domain-containing protein</fullName>
    </recommendedName>
</protein>
<feature type="transmembrane region" description="Helical" evidence="1">
    <location>
        <begin position="304"/>
        <end position="336"/>
    </location>
</feature>
<dbReference type="InterPro" id="IPR036249">
    <property type="entry name" value="Thioredoxin-like_sf"/>
</dbReference>
<comment type="caution">
    <text evidence="3">The sequence shown here is derived from an EMBL/GenBank/DDBJ whole genome shotgun (WGS) entry which is preliminary data.</text>
</comment>
<feature type="transmembrane region" description="Helical" evidence="1">
    <location>
        <begin position="190"/>
        <end position="208"/>
    </location>
</feature>
<accession>A0A1F6FP40</accession>
<sequence>MKKIVIFSLFLTILLAVGVFFNTGTAQAALNAPNESQAQLAQKSEKLPVYFFWGDGCPHCHDEAIFLQKIKDDYPEIDWLNFETWNDKANYQLLLQVTQEKSGQATGSVPVTVIGDELVLGFSSEDTTGAKIKQLLDIYIVKSKMDNTGGSEPIPASPIGEKIKYPLIGEINLKNLSLPLLTVILGTLDGFNPCSMWALAVLITLLINTGSKKKLWLVGSTFIIASSLSYFLFLTAWFNTFLFVGYLAAVKILIGILAVGVGIYFLNDFYKKRKQAALTCEVTSATTKNKLIARLERAIQKKSVLAIIIAVALVAFSVNLIELLCSAGIPAVYTQVLSQNNLSKIGYYLYLLTYDFFYMLDDIAVLLIAGFTWQLLISSNKYIKYSHLIGGILLLILGVIMLINPQLLMFK</sequence>
<dbReference type="AlphaFoldDB" id="A0A1F6FP40"/>
<dbReference type="EMBL" id="MFMW01000005">
    <property type="protein sequence ID" value="OGG87628.1"/>
    <property type="molecule type" value="Genomic_DNA"/>
</dbReference>
<proteinExistence type="predicted"/>
<feature type="chain" id="PRO_5009524413" description="Thioredoxin domain-containing protein" evidence="2">
    <location>
        <begin position="29"/>
        <end position="411"/>
    </location>
</feature>
<evidence type="ECO:0000256" key="1">
    <source>
        <dbReference type="SAM" id="Phobius"/>
    </source>
</evidence>
<keyword evidence="1" id="KW-1133">Transmembrane helix</keyword>
<dbReference type="SUPFAM" id="SSF52833">
    <property type="entry name" value="Thioredoxin-like"/>
    <property type="match status" value="1"/>
</dbReference>
<keyword evidence="2" id="KW-0732">Signal</keyword>
<keyword evidence="1" id="KW-0472">Membrane</keyword>
<dbReference type="Proteomes" id="UP000179136">
    <property type="component" value="Unassembled WGS sequence"/>
</dbReference>
<feature type="transmembrane region" description="Helical" evidence="1">
    <location>
        <begin position="215"/>
        <end position="238"/>
    </location>
</feature>
<keyword evidence="1" id="KW-0812">Transmembrane</keyword>
<feature type="transmembrane region" description="Helical" evidence="1">
    <location>
        <begin position="388"/>
        <end position="408"/>
    </location>
</feature>
<evidence type="ECO:0008006" key="5">
    <source>
        <dbReference type="Google" id="ProtNLM"/>
    </source>
</evidence>
<dbReference type="STRING" id="1798561.A3B87_00740"/>
<organism evidence="3 4">
    <name type="scientific">Candidatus Kuenenbacteria bacterium RIFCSPHIGHO2_02_FULL_39_13</name>
    <dbReference type="NCBI Taxonomy" id="1798561"/>
    <lineage>
        <taxon>Bacteria</taxon>
        <taxon>Candidatus Kueneniibacteriota</taxon>
    </lineage>
</organism>
<evidence type="ECO:0000256" key="2">
    <source>
        <dbReference type="SAM" id="SignalP"/>
    </source>
</evidence>
<dbReference type="Gene3D" id="3.40.30.10">
    <property type="entry name" value="Glutaredoxin"/>
    <property type="match status" value="1"/>
</dbReference>
<name>A0A1F6FP40_9BACT</name>
<evidence type="ECO:0000313" key="3">
    <source>
        <dbReference type="EMBL" id="OGG87628.1"/>
    </source>
</evidence>
<gene>
    <name evidence="3" type="ORF">A3B87_00740</name>
</gene>
<evidence type="ECO:0000313" key="4">
    <source>
        <dbReference type="Proteomes" id="UP000179136"/>
    </source>
</evidence>